<dbReference type="AlphaFoldDB" id="A0A511T104"/>
<dbReference type="EMBL" id="BJXR01000025">
    <property type="protein sequence ID" value="GEN07835.1"/>
    <property type="molecule type" value="Genomic_DNA"/>
</dbReference>
<comment type="caution">
    <text evidence="2">The sequence shown here is derived from an EMBL/GenBank/DDBJ whole genome shotgun (WGS) entry which is preliminary data.</text>
</comment>
<dbReference type="OrthoDB" id="5519522at2"/>
<gene>
    <name evidence="2" type="ORF">MFU01_28720</name>
    <name evidence="3" type="ORF">SAMN05443572_101139</name>
</gene>
<accession>A0A511T104</accession>
<evidence type="ECO:0000313" key="4">
    <source>
        <dbReference type="Proteomes" id="UP000183760"/>
    </source>
</evidence>
<dbReference type="RefSeq" id="WP_074948342.1">
    <property type="nucleotide sequence ID" value="NZ_BJXR01000025.1"/>
</dbReference>
<evidence type="ECO:0000313" key="2">
    <source>
        <dbReference type="EMBL" id="GEN07835.1"/>
    </source>
</evidence>
<dbReference type="EMBL" id="FOIB01000001">
    <property type="protein sequence ID" value="SES78323.1"/>
    <property type="molecule type" value="Genomic_DNA"/>
</dbReference>
<evidence type="ECO:0000313" key="5">
    <source>
        <dbReference type="Proteomes" id="UP000321514"/>
    </source>
</evidence>
<evidence type="ECO:0000313" key="3">
    <source>
        <dbReference type="EMBL" id="SES78323.1"/>
    </source>
</evidence>
<sequence>MFDSNENDPISPALRALLELFTTELAEVRFPDMSGDVLDDAAAQVRAKAEAVAKAQAALEAARQGLQESQDALLQKGQRALAYARVFSEENPELSTKLDAIHLPRPMRKGPKAEGATAEPVAAANGNEENAPKRRGRPPKARPAQGASLFSEGATAEALAIAHEGNGVLPTA</sequence>
<keyword evidence="4" id="KW-1185">Reference proteome</keyword>
<name>A0A511T104_MYXFU</name>
<organism evidence="2 5">
    <name type="scientific">Myxococcus fulvus</name>
    <dbReference type="NCBI Taxonomy" id="33"/>
    <lineage>
        <taxon>Bacteria</taxon>
        <taxon>Pseudomonadati</taxon>
        <taxon>Myxococcota</taxon>
        <taxon>Myxococcia</taxon>
        <taxon>Myxococcales</taxon>
        <taxon>Cystobacterineae</taxon>
        <taxon>Myxococcaceae</taxon>
        <taxon>Myxococcus</taxon>
    </lineage>
</organism>
<dbReference type="STRING" id="1334629.MFUL124B02_01590"/>
<feature type="region of interest" description="Disordered" evidence="1">
    <location>
        <begin position="105"/>
        <end position="149"/>
    </location>
</feature>
<evidence type="ECO:0000256" key="1">
    <source>
        <dbReference type="SAM" id="MobiDB-lite"/>
    </source>
</evidence>
<reference evidence="3 4" key="1">
    <citation type="submission" date="2016-10" db="EMBL/GenBank/DDBJ databases">
        <authorList>
            <person name="Varghese N."/>
            <person name="Submissions S."/>
        </authorList>
    </citation>
    <scope>NUCLEOTIDE SEQUENCE [LARGE SCALE GENOMIC DNA]</scope>
    <source>
        <strain evidence="3 4">DSM 16525</strain>
    </source>
</reference>
<feature type="compositionally biased region" description="Low complexity" evidence="1">
    <location>
        <begin position="113"/>
        <end position="127"/>
    </location>
</feature>
<reference evidence="2 5" key="2">
    <citation type="submission" date="2019-07" db="EMBL/GenBank/DDBJ databases">
        <title>Whole genome shotgun sequence of Myxococcus fulvus NBRC 100333.</title>
        <authorList>
            <person name="Hosoyama A."/>
            <person name="Uohara A."/>
            <person name="Ohji S."/>
            <person name="Ichikawa N."/>
        </authorList>
    </citation>
    <scope>NUCLEOTIDE SEQUENCE [LARGE SCALE GENOMIC DNA]</scope>
    <source>
        <strain evidence="2 5">NBRC 100333</strain>
    </source>
</reference>
<protein>
    <submittedName>
        <fullName evidence="2">Uncharacterized protein</fullName>
    </submittedName>
</protein>
<proteinExistence type="predicted"/>
<dbReference type="Proteomes" id="UP000321514">
    <property type="component" value="Unassembled WGS sequence"/>
</dbReference>
<dbReference type="Proteomes" id="UP000183760">
    <property type="component" value="Unassembled WGS sequence"/>
</dbReference>